<dbReference type="GO" id="GO:0006412">
    <property type="term" value="P:translation"/>
    <property type="evidence" value="ECO:0007669"/>
    <property type="project" value="UniProtKB-UniRule"/>
</dbReference>
<evidence type="ECO:0000256" key="5">
    <source>
        <dbReference type="ARBA" id="ARBA00023274"/>
    </source>
</evidence>
<evidence type="ECO:0000256" key="4">
    <source>
        <dbReference type="ARBA" id="ARBA00022980"/>
    </source>
</evidence>
<comment type="function">
    <text evidence="7 10">This protein binds specifically to 23S rRNA; its binding is stimulated by other ribosomal proteins, e.g., L4, L17, and L20. It is important during the early stages of 50S assembly. It makes multiple contacts with different domains of the 23S rRNA in the assembled 50S subunit and ribosome.</text>
</comment>
<gene>
    <name evidence="7" type="primary">rplV</name>
    <name evidence="11" type="ORF">B9J77_03175</name>
</gene>
<protein>
    <recommendedName>
        <fullName evidence="6 7">Large ribosomal subunit protein uL22</fullName>
    </recommendedName>
</protein>
<dbReference type="HAMAP" id="MF_01331_B">
    <property type="entry name" value="Ribosomal_uL22_B"/>
    <property type="match status" value="1"/>
</dbReference>
<keyword evidence="5 7" id="KW-0687">Ribonucleoprotein</keyword>
<dbReference type="Gene3D" id="3.90.470.10">
    <property type="entry name" value="Ribosomal protein L22/L17"/>
    <property type="match status" value="1"/>
</dbReference>
<sequence>MEAKAVTKHIPLSPYKLRQVVDLIRGKDVEEAVALVRFVRRAAAKPVEKVLKSAISNAGEGKTKARVGQLYVAEARVDGGPSLKRGMPRARGVVTPILKRSSHITIVLREKD</sequence>
<dbReference type="PANTHER" id="PTHR13501">
    <property type="entry name" value="CHLOROPLAST 50S RIBOSOMAL PROTEIN L22-RELATED"/>
    <property type="match status" value="1"/>
</dbReference>
<dbReference type="GO" id="GO:0022625">
    <property type="term" value="C:cytosolic large ribosomal subunit"/>
    <property type="evidence" value="ECO:0007669"/>
    <property type="project" value="TreeGrafter"/>
</dbReference>
<comment type="caution">
    <text evidence="11">The sequence shown here is derived from an EMBL/GenBank/DDBJ whole genome shotgun (WGS) entry which is preliminary data.</text>
</comment>
<dbReference type="GO" id="GO:0019843">
    <property type="term" value="F:rRNA binding"/>
    <property type="evidence" value="ECO:0007669"/>
    <property type="project" value="UniProtKB-UniRule"/>
</dbReference>
<keyword evidence="3 7" id="KW-0694">RNA-binding</keyword>
<dbReference type="InterPro" id="IPR047867">
    <property type="entry name" value="Ribosomal_uL22_bac/org-type"/>
</dbReference>
<evidence type="ECO:0000313" key="11">
    <source>
        <dbReference type="EMBL" id="RII00300.1"/>
    </source>
</evidence>
<dbReference type="InterPro" id="IPR036394">
    <property type="entry name" value="Ribosomal_uL22_sf"/>
</dbReference>
<dbReference type="AlphaFoldDB" id="A0A399FY53"/>
<dbReference type="CDD" id="cd00336">
    <property type="entry name" value="Ribosomal_L22"/>
    <property type="match status" value="1"/>
</dbReference>
<evidence type="ECO:0000313" key="12">
    <source>
        <dbReference type="Proteomes" id="UP000266287"/>
    </source>
</evidence>
<comment type="function">
    <text evidence="7">The globular domain of the protein is located near the polypeptide exit tunnel on the outside of the subunit, while an extended beta-hairpin is found that lines the wall of the exit tunnel in the center of the 70S ribosome.</text>
</comment>
<keyword evidence="2 7" id="KW-0699">rRNA-binding</keyword>
<dbReference type="PANTHER" id="PTHR13501:SF8">
    <property type="entry name" value="LARGE RIBOSOMAL SUBUNIT PROTEIN UL22M"/>
    <property type="match status" value="1"/>
</dbReference>
<dbReference type="SUPFAM" id="SSF54843">
    <property type="entry name" value="Ribosomal protein L22"/>
    <property type="match status" value="1"/>
</dbReference>
<evidence type="ECO:0000256" key="10">
    <source>
        <dbReference type="RuleBase" id="RU004008"/>
    </source>
</evidence>
<dbReference type="NCBIfam" id="TIGR01044">
    <property type="entry name" value="rplV_bact"/>
    <property type="match status" value="1"/>
</dbReference>
<dbReference type="InterPro" id="IPR001063">
    <property type="entry name" value="Ribosomal_uL22"/>
</dbReference>
<evidence type="ECO:0000256" key="1">
    <source>
        <dbReference type="ARBA" id="ARBA00009451"/>
    </source>
</evidence>
<evidence type="ECO:0000256" key="7">
    <source>
        <dbReference type="HAMAP-Rule" id="MF_01331"/>
    </source>
</evidence>
<dbReference type="GO" id="GO:0003735">
    <property type="term" value="F:structural constituent of ribosome"/>
    <property type="evidence" value="ECO:0007669"/>
    <property type="project" value="InterPro"/>
</dbReference>
<accession>A0A399FY53</accession>
<keyword evidence="4 7" id="KW-0689">Ribosomal protein</keyword>
<organism evidence="11 12">
    <name type="scientific">candidate division NPL-UPA2 bacterium Unc8</name>
    <dbReference type="NCBI Taxonomy" id="1980939"/>
    <lineage>
        <taxon>Bacteria</taxon>
    </lineage>
</organism>
<evidence type="ECO:0000256" key="6">
    <source>
        <dbReference type="ARBA" id="ARBA00035207"/>
    </source>
</evidence>
<name>A0A399FY53_UNCN2</name>
<comment type="similarity">
    <text evidence="1 7 8">Belongs to the universal ribosomal protein uL22 family.</text>
</comment>
<evidence type="ECO:0000256" key="2">
    <source>
        <dbReference type="ARBA" id="ARBA00022730"/>
    </source>
</evidence>
<evidence type="ECO:0000256" key="8">
    <source>
        <dbReference type="RuleBase" id="RU004005"/>
    </source>
</evidence>
<comment type="subunit">
    <text evidence="7 9">Part of the 50S ribosomal subunit.</text>
</comment>
<reference evidence="11 12" key="1">
    <citation type="submission" date="2018-08" db="EMBL/GenBank/DDBJ databases">
        <title>Draft genome of candidate division NPL-UPA2 bacterium Unc8 that adapted to ultra-basic serpentinizing groundwater.</title>
        <authorList>
            <person name="Ishii S."/>
            <person name="Suzuki S."/>
            <person name="Nealson K.H."/>
        </authorList>
    </citation>
    <scope>NUCLEOTIDE SEQUENCE [LARGE SCALE GENOMIC DNA]</scope>
    <source>
        <strain evidence="11">Unc8</strain>
    </source>
</reference>
<proteinExistence type="inferred from homology"/>
<dbReference type="Pfam" id="PF00237">
    <property type="entry name" value="Ribosomal_L22"/>
    <property type="match status" value="1"/>
</dbReference>
<dbReference type="InterPro" id="IPR005727">
    <property type="entry name" value="Ribosomal_uL22_bac/chlpt-type"/>
</dbReference>
<dbReference type="EMBL" id="NDHY01000005">
    <property type="protein sequence ID" value="RII00300.1"/>
    <property type="molecule type" value="Genomic_DNA"/>
</dbReference>
<dbReference type="Proteomes" id="UP000266287">
    <property type="component" value="Unassembled WGS sequence"/>
</dbReference>
<evidence type="ECO:0000256" key="3">
    <source>
        <dbReference type="ARBA" id="ARBA00022884"/>
    </source>
</evidence>
<evidence type="ECO:0000256" key="9">
    <source>
        <dbReference type="RuleBase" id="RU004006"/>
    </source>
</evidence>